<feature type="transmembrane region" description="Helical" evidence="6">
    <location>
        <begin position="17"/>
        <end position="41"/>
    </location>
</feature>
<reference evidence="7 8" key="1">
    <citation type="submission" date="2017-06" db="EMBL/GenBank/DDBJ databases">
        <authorList>
            <person name="Kim H.J."/>
            <person name="Triplett B.A."/>
        </authorList>
    </citation>
    <scope>NUCLEOTIDE SEQUENCE [LARGE SCALE GENOMIC DNA]</scope>
    <source>
        <strain evidence="7 8">DSM 43151</strain>
    </source>
</reference>
<feature type="transmembrane region" description="Helical" evidence="6">
    <location>
        <begin position="48"/>
        <end position="72"/>
    </location>
</feature>
<name>A0A239CZN3_9ACTN</name>
<feature type="transmembrane region" description="Helical" evidence="6">
    <location>
        <begin position="191"/>
        <end position="211"/>
    </location>
</feature>
<gene>
    <name evidence="7" type="ORF">SAMN06264365_112163</name>
</gene>
<dbReference type="AlphaFoldDB" id="A0A239CZN3"/>
<comment type="subcellular location">
    <subcellularLocation>
        <location evidence="1">Membrane</location>
        <topology evidence="1">Multi-pass membrane protein</topology>
    </subcellularLocation>
</comment>
<sequence length="292" mass="31620">MRLHELGLANLWSTMTAIYLIGLREGLEITLVVSILVAFLVKSDRRPLLRLVWAGVALAAAIAIGFAALLQVGVAELSSTRQELFEAIASFVAVAFVTWMIFWMRRMARHLGRELRGRMEDAIQVGPVAVAGVAFLAVIREGLETSILFYAAAQGATDAKPFIGITLGLLTAVVLGWLLYISAVRINLSTFFTWTGALLVLVAAGIFKYGFHDLQEANVLGGLDRTAFDLTSSLPPTAWYAELLRGMINFTPAPTVAETIAWLAYGIPVLVLFLWPARTVKPATTTPATTAS</sequence>
<keyword evidence="3 6" id="KW-0812">Transmembrane</keyword>
<feature type="transmembrane region" description="Helical" evidence="6">
    <location>
        <begin position="122"/>
        <end position="139"/>
    </location>
</feature>
<dbReference type="PANTHER" id="PTHR31632">
    <property type="entry name" value="IRON TRANSPORTER FTH1"/>
    <property type="match status" value="1"/>
</dbReference>
<organism evidence="7 8">
    <name type="scientific">Actinoplanes regularis</name>
    <dbReference type="NCBI Taxonomy" id="52697"/>
    <lineage>
        <taxon>Bacteria</taxon>
        <taxon>Bacillati</taxon>
        <taxon>Actinomycetota</taxon>
        <taxon>Actinomycetes</taxon>
        <taxon>Micromonosporales</taxon>
        <taxon>Micromonosporaceae</taxon>
        <taxon>Actinoplanes</taxon>
    </lineage>
</organism>
<dbReference type="GO" id="GO:0015093">
    <property type="term" value="F:ferrous iron transmembrane transporter activity"/>
    <property type="evidence" value="ECO:0007669"/>
    <property type="project" value="TreeGrafter"/>
</dbReference>
<keyword evidence="5 6" id="KW-0472">Membrane</keyword>
<evidence type="ECO:0000256" key="1">
    <source>
        <dbReference type="ARBA" id="ARBA00004141"/>
    </source>
</evidence>
<dbReference type="Pfam" id="PF03239">
    <property type="entry name" value="FTR1"/>
    <property type="match status" value="1"/>
</dbReference>
<dbReference type="EMBL" id="FZNR01000012">
    <property type="protein sequence ID" value="SNS25091.1"/>
    <property type="molecule type" value="Genomic_DNA"/>
</dbReference>
<dbReference type="PANTHER" id="PTHR31632:SF2">
    <property type="entry name" value="PLASMA MEMBRANE IRON PERMEASE"/>
    <property type="match status" value="1"/>
</dbReference>
<proteinExistence type="inferred from homology"/>
<evidence type="ECO:0000256" key="3">
    <source>
        <dbReference type="ARBA" id="ARBA00022692"/>
    </source>
</evidence>
<dbReference type="Proteomes" id="UP000198415">
    <property type="component" value="Unassembled WGS sequence"/>
</dbReference>
<evidence type="ECO:0000256" key="4">
    <source>
        <dbReference type="ARBA" id="ARBA00022989"/>
    </source>
</evidence>
<feature type="transmembrane region" description="Helical" evidence="6">
    <location>
        <begin position="259"/>
        <end position="277"/>
    </location>
</feature>
<dbReference type="NCBIfam" id="NF041756">
    <property type="entry name" value="EfeU"/>
    <property type="match status" value="1"/>
</dbReference>
<keyword evidence="8" id="KW-1185">Reference proteome</keyword>
<evidence type="ECO:0000256" key="5">
    <source>
        <dbReference type="ARBA" id="ARBA00023136"/>
    </source>
</evidence>
<evidence type="ECO:0000256" key="2">
    <source>
        <dbReference type="ARBA" id="ARBA00008333"/>
    </source>
</evidence>
<evidence type="ECO:0000313" key="8">
    <source>
        <dbReference type="Proteomes" id="UP000198415"/>
    </source>
</evidence>
<dbReference type="GO" id="GO:0033573">
    <property type="term" value="C:high-affinity iron permease complex"/>
    <property type="evidence" value="ECO:0007669"/>
    <property type="project" value="InterPro"/>
</dbReference>
<feature type="transmembrane region" description="Helical" evidence="6">
    <location>
        <begin position="159"/>
        <end position="179"/>
    </location>
</feature>
<protein>
    <submittedName>
        <fullName evidence="7">High-affinity iron transporter</fullName>
    </submittedName>
</protein>
<comment type="similarity">
    <text evidence="2">Belongs to the oxidase-dependent Fe transporter (OFeT) (TC 9.A.10.1) family.</text>
</comment>
<keyword evidence="4 6" id="KW-1133">Transmembrane helix</keyword>
<feature type="transmembrane region" description="Helical" evidence="6">
    <location>
        <begin position="84"/>
        <end position="102"/>
    </location>
</feature>
<dbReference type="InterPro" id="IPR004923">
    <property type="entry name" value="FTR1/Fip1/EfeU"/>
</dbReference>
<evidence type="ECO:0000313" key="7">
    <source>
        <dbReference type="EMBL" id="SNS25091.1"/>
    </source>
</evidence>
<accession>A0A239CZN3</accession>
<evidence type="ECO:0000256" key="6">
    <source>
        <dbReference type="SAM" id="Phobius"/>
    </source>
</evidence>